<reference evidence="3" key="1">
    <citation type="journal article" date="2023" name="Plant J.">
        <title>Genome sequences and population genomics provide insights into the demographic history, inbreeding, and mutation load of two 'living fossil' tree species of Dipteronia.</title>
        <authorList>
            <person name="Feng Y."/>
            <person name="Comes H.P."/>
            <person name="Chen J."/>
            <person name="Zhu S."/>
            <person name="Lu R."/>
            <person name="Zhang X."/>
            <person name="Li P."/>
            <person name="Qiu J."/>
            <person name="Olsen K.M."/>
            <person name="Qiu Y."/>
        </authorList>
    </citation>
    <scope>NUCLEOTIDE SEQUENCE</scope>
    <source>
        <strain evidence="3">NBL</strain>
    </source>
</reference>
<dbReference type="SUPFAM" id="SSF53098">
    <property type="entry name" value="Ribonuclease H-like"/>
    <property type="match status" value="1"/>
</dbReference>
<keyword evidence="4" id="KW-1185">Reference proteome</keyword>
<dbReference type="CDD" id="cd06222">
    <property type="entry name" value="RNase_H_like"/>
    <property type="match status" value="1"/>
</dbReference>
<dbReference type="InterPro" id="IPR012337">
    <property type="entry name" value="RNaseH-like_sf"/>
</dbReference>
<protein>
    <recommendedName>
        <fullName evidence="5">Reverse transcriptase</fullName>
    </recommendedName>
</protein>
<organism evidence="3 4">
    <name type="scientific">Dipteronia sinensis</name>
    <dbReference type="NCBI Taxonomy" id="43782"/>
    <lineage>
        <taxon>Eukaryota</taxon>
        <taxon>Viridiplantae</taxon>
        <taxon>Streptophyta</taxon>
        <taxon>Embryophyta</taxon>
        <taxon>Tracheophyta</taxon>
        <taxon>Spermatophyta</taxon>
        <taxon>Magnoliopsida</taxon>
        <taxon>eudicotyledons</taxon>
        <taxon>Gunneridae</taxon>
        <taxon>Pentapetalae</taxon>
        <taxon>rosids</taxon>
        <taxon>malvids</taxon>
        <taxon>Sapindales</taxon>
        <taxon>Sapindaceae</taxon>
        <taxon>Hippocastanoideae</taxon>
        <taxon>Acereae</taxon>
        <taxon>Dipteronia</taxon>
    </lineage>
</organism>
<dbReference type="Pfam" id="PF13456">
    <property type="entry name" value="RVT_3"/>
    <property type="match status" value="1"/>
</dbReference>
<dbReference type="InterPro" id="IPR002156">
    <property type="entry name" value="RNaseH_domain"/>
</dbReference>
<dbReference type="GO" id="GO:0003676">
    <property type="term" value="F:nucleic acid binding"/>
    <property type="evidence" value="ECO:0007669"/>
    <property type="project" value="InterPro"/>
</dbReference>
<evidence type="ECO:0000313" key="3">
    <source>
        <dbReference type="EMBL" id="KAK3206989.1"/>
    </source>
</evidence>
<dbReference type="InterPro" id="IPR026960">
    <property type="entry name" value="RVT-Znf"/>
</dbReference>
<dbReference type="Pfam" id="PF13966">
    <property type="entry name" value="zf-RVT"/>
    <property type="match status" value="1"/>
</dbReference>
<evidence type="ECO:0000259" key="1">
    <source>
        <dbReference type="Pfam" id="PF13456"/>
    </source>
</evidence>
<accession>A0AAE0AB46</accession>
<evidence type="ECO:0000259" key="2">
    <source>
        <dbReference type="Pfam" id="PF13966"/>
    </source>
</evidence>
<gene>
    <name evidence="3" type="ORF">Dsin_021035</name>
</gene>
<feature type="domain" description="Reverse transcriptase zinc-binding" evidence="2">
    <location>
        <begin position="303"/>
        <end position="369"/>
    </location>
</feature>
<evidence type="ECO:0000313" key="4">
    <source>
        <dbReference type="Proteomes" id="UP001281410"/>
    </source>
</evidence>
<dbReference type="EMBL" id="JANJYJ010000006">
    <property type="protein sequence ID" value="KAK3206989.1"/>
    <property type="molecule type" value="Genomic_DNA"/>
</dbReference>
<dbReference type="Proteomes" id="UP001281410">
    <property type="component" value="Unassembled WGS sequence"/>
</dbReference>
<dbReference type="AlphaFoldDB" id="A0AAE0AB46"/>
<dbReference type="PANTHER" id="PTHR33116">
    <property type="entry name" value="REVERSE TRANSCRIPTASE ZINC-BINDING DOMAIN-CONTAINING PROTEIN-RELATED-RELATED"/>
    <property type="match status" value="1"/>
</dbReference>
<dbReference type="PANTHER" id="PTHR33116:SF86">
    <property type="entry name" value="REVERSE TRANSCRIPTASE DOMAIN-CONTAINING PROTEIN"/>
    <property type="match status" value="1"/>
</dbReference>
<sequence length="493" mass="55750">MKRKKRKVGSMTIKLDMSKAYDRMEWGFIDQMMRRLGFSDAWVSRIMCLGVNVAVSEKLAATLGVRVVDCHEKYLGLPCYIGRDKRKLFTDIVDRIWSKLKGWQGKNLSIGGKNILLKSVVQAIPTYSMSLFQLPGGLVREIERLCARFWWGGNDRARELHWSAWSRLCDSKMTGGLGFRDLKVFNRALLAKQCWRILENPNSLVARILKANYFHDRSFLEAKKDATVQQLILPSDGWDVRLVTDNFTEEDRDAILRLLVGISRVEDTLMWHFELCGSSSVKSGYWLGRAMADLPRTSGLNGTDSWWKYLWRLPMALKIKMFIWRACYDWVPTRCNLVGRGMKIATDCPVCNQSMETTLHAVWGCRIFKDVCSFKLNTDTALNASSGVVGVGLVVRDSLGCVLATSSQRIVGPYIAQMAEAVAIHRGLVLACETGLYLVKVESDAKVVVDWINDAKHYSSEVGLVIDAIRAPKMKSNKSKEVFSVPMDTMEGE</sequence>
<comment type="caution">
    <text evidence="3">The sequence shown here is derived from an EMBL/GenBank/DDBJ whole genome shotgun (WGS) entry which is preliminary data.</text>
</comment>
<name>A0AAE0AB46_9ROSI</name>
<evidence type="ECO:0008006" key="5">
    <source>
        <dbReference type="Google" id="ProtNLM"/>
    </source>
</evidence>
<dbReference type="Gene3D" id="3.30.420.10">
    <property type="entry name" value="Ribonuclease H-like superfamily/Ribonuclease H"/>
    <property type="match status" value="1"/>
</dbReference>
<dbReference type="GO" id="GO:0004523">
    <property type="term" value="F:RNA-DNA hybrid ribonuclease activity"/>
    <property type="evidence" value="ECO:0007669"/>
    <property type="project" value="InterPro"/>
</dbReference>
<dbReference type="InterPro" id="IPR044730">
    <property type="entry name" value="RNase_H-like_dom_plant"/>
</dbReference>
<feature type="domain" description="RNase H type-1" evidence="1">
    <location>
        <begin position="377"/>
        <end position="471"/>
    </location>
</feature>
<proteinExistence type="predicted"/>
<dbReference type="InterPro" id="IPR036397">
    <property type="entry name" value="RNaseH_sf"/>
</dbReference>